<reference evidence="2" key="2">
    <citation type="submission" date="2021-08" db="EMBL/GenBank/DDBJ databases">
        <authorList>
            <person name="Tani A."/>
            <person name="Ola A."/>
            <person name="Ogura Y."/>
            <person name="Katsura K."/>
            <person name="Hayashi T."/>
        </authorList>
    </citation>
    <scope>NUCLEOTIDE SEQUENCE</scope>
    <source>
        <strain evidence="2">DSM 14458</strain>
    </source>
</reference>
<proteinExistence type="predicted"/>
<keyword evidence="3" id="KW-1185">Reference proteome</keyword>
<gene>
    <name evidence="2" type="ORF">BGCPKDLD_1069</name>
</gene>
<dbReference type="RefSeq" id="WP_238307693.1">
    <property type="nucleotide sequence ID" value="NZ_BPRE01000002.1"/>
</dbReference>
<sequence>MADPATITSYDTLLDAVGAYLARSDIDEHFPTFVQLTENRFNSALKAPGMEQVATIALDATLKGAPVPADYVEWISAEWTGATGGLRPRSLRFFEPNSPEFTFRYRPNGPPQYFTVLAGAVRIKPFVAGSIDLAFYRQIPPLSASAQTNWLIAKAPHLYLYGVLAEAYKFQKDEANAAKWRADADERLKLLVGGSSQGKVGRRPEKTAEMEADVAAKALS</sequence>
<organism evidence="2 3">
    <name type="scientific">Methylorubrum suomiense</name>
    <dbReference type="NCBI Taxonomy" id="144191"/>
    <lineage>
        <taxon>Bacteria</taxon>
        <taxon>Pseudomonadati</taxon>
        <taxon>Pseudomonadota</taxon>
        <taxon>Alphaproteobacteria</taxon>
        <taxon>Hyphomicrobiales</taxon>
        <taxon>Methylobacteriaceae</taxon>
        <taxon>Methylorubrum</taxon>
    </lineage>
</organism>
<evidence type="ECO:0000313" key="2">
    <source>
        <dbReference type="EMBL" id="GJE74498.1"/>
    </source>
</evidence>
<dbReference type="EMBL" id="BPRE01000002">
    <property type="protein sequence ID" value="GJE74498.1"/>
    <property type="molecule type" value="Genomic_DNA"/>
</dbReference>
<evidence type="ECO:0000313" key="3">
    <source>
        <dbReference type="Proteomes" id="UP001055093"/>
    </source>
</evidence>
<dbReference type="Proteomes" id="UP001055093">
    <property type="component" value="Unassembled WGS sequence"/>
</dbReference>
<name>A0ABQ4USY7_9HYPH</name>
<dbReference type="InterPro" id="IPR056209">
    <property type="entry name" value="SU10_adaptor"/>
</dbReference>
<evidence type="ECO:0000256" key="1">
    <source>
        <dbReference type="SAM" id="MobiDB-lite"/>
    </source>
</evidence>
<feature type="region of interest" description="Disordered" evidence="1">
    <location>
        <begin position="195"/>
        <end position="220"/>
    </location>
</feature>
<comment type="caution">
    <text evidence="2">The sequence shown here is derived from an EMBL/GenBank/DDBJ whole genome shotgun (WGS) entry which is preliminary data.</text>
</comment>
<reference evidence="2" key="1">
    <citation type="journal article" date="2021" name="Front. Microbiol.">
        <title>Comprehensive Comparative Genomics and Phenotyping of Methylobacterium Species.</title>
        <authorList>
            <person name="Alessa O."/>
            <person name="Ogura Y."/>
            <person name="Fujitani Y."/>
            <person name="Takami H."/>
            <person name="Hayashi T."/>
            <person name="Sahin N."/>
            <person name="Tani A."/>
        </authorList>
    </citation>
    <scope>NUCLEOTIDE SEQUENCE</scope>
    <source>
        <strain evidence="2">DSM 14458</strain>
    </source>
</reference>
<dbReference type="Pfam" id="PF24175">
    <property type="entry name" value="SU10_adaptor"/>
    <property type="match status" value="1"/>
</dbReference>
<accession>A0ABQ4USY7</accession>
<protein>
    <submittedName>
        <fullName evidence="2">Uncharacterized protein</fullName>
    </submittedName>
</protein>